<dbReference type="Proteomes" id="UP000215086">
    <property type="component" value="Chromosome"/>
</dbReference>
<evidence type="ECO:0000313" key="2">
    <source>
        <dbReference type="EMBL" id="ASV73859.1"/>
    </source>
</evidence>
<dbReference type="CDD" id="cd11614">
    <property type="entry name" value="SAF_CpaB_FlgA_like"/>
    <property type="match status" value="1"/>
</dbReference>
<evidence type="ECO:0000256" key="1">
    <source>
        <dbReference type="SAM" id="Phobius"/>
    </source>
</evidence>
<name>A0A286RD30_9BACT</name>
<proteinExistence type="predicted"/>
<keyword evidence="1" id="KW-0472">Membrane</keyword>
<sequence length="253" mass="27017">MKGIQGLILGLGVGLAAALFNWAYMTRATGDIEAVAFVGIAPNKDLDIGHVLAEEDLVPVAIPPLPARRLKDFAYLYADRASIIGLRVTRPVPGGSLLLQDDLRPPPPRLRFGGQPAGNTEEIAMFIPIDTRTIVPSLIEPGDTVSFIVSAPTPVPGGNPLSGENPTAPASDGAGGPQVIGKFKVLAVGNRLTSVEAHRAYQLPQSQENILTISVKLENGRLEPKAERLWKMLEATNFRQVGVILHSRDTSQN</sequence>
<keyword evidence="3" id="KW-1185">Reference proteome</keyword>
<keyword evidence="1" id="KW-0812">Transmembrane</keyword>
<dbReference type="RefSeq" id="WP_095414340.1">
    <property type="nucleotide sequence ID" value="NZ_CP018477.1"/>
</dbReference>
<organism evidence="2 3">
    <name type="scientific">Thermogutta terrifontis</name>
    <dbReference type="NCBI Taxonomy" id="1331910"/>
    <lineage>
        <taxon>Bacteria</taxon>
        <taxon>Pseudomonadati</taxon>
        <taxon>Planctomycetota</taxon>
        <taxon>Planctomycetia</taxon>
        <taxon>Pirellulales</taxon>
        <taxon>Thermoguttaceae</taxon>
        <taxon>Thermogutta</taxon>
    </lineage>
</organism>
<reference evidence="2 3" key="1">
    <citation type="journal article" name="Front. Microbiol.">
        <title>Sugar Metabolism of the First Thermophilic Planctomycete Thermogutta terrifontis: Comparative Genomic and Transcriptomic Approaches.</title>
        <authorList>
            <person name="Elcheninov A.G."/>
            <person name="Menzel P."/>
            <person name="Gudbergsdottir S.R."/>
            <person name="Slesarev A.I."/>
            <person name="Kadnikov V.V."/>
            <person name="Krogh A."/>
            <person name="Bonch-Osmolovskaya E.A."/>
            <person name="Peng X."/>
            <person name="Kublanov I.V."/>
        </authorList>
    </citation>
    <scope>NUCLEOTIDE SEQUENCE [LARGE SCALE GENOMIC DNA]</scope>
    <source>
        <strain evidence="2 3">R1</strain>
    </source>
</reference>
<accession>A0A286RD30</accession>
<dbReference type="KEGG" id="ttf:THTE_1257"/>
<feature type="transmembrane region" description="Helical" evidence="1">
    <location>
        <begin position="7"/>
        <end position="25"/>
    </location>
</feature>
<evidence type="ECO:0000313" key="3">
    <source>
        <dbReference type="Proteomes" id="UP000215086"/>
    </source>
</evidence>
<keyword evidence="1" id="KW-1133">Transmembrane helix</keyword>
<dbReference type="OrthoDB" id="274185at2"/>
<evidence type="ECO:0008006" key="4">
    <source>
        <dbReference type="Google" id="ProtNLM"/>
    </source>
</evidence>
<protein>
    <recommendedName>
        <fullName evidence="4">SAF domain-containing protein</fullName>
    </recommendedName>
</protein>
<gene>
    <name evidence="2" type="ORF">THTE_1257</name>
</gene>
<dbReference type="AlphaFoldDB" id="A0A286RD30"/>
<dbReference type="EMBL" id="CP018477">
    <property type="protein sequence ID" value="ASV73859.1"/>
    <property type="molecule type" value="Genomic_DNA"/>
</dbReference>